<dbReference type="PANTHER" id="PTHR42781:SF4">
    <property type="entry name" value="SPERMIDINE_PUTRESCINE IMPORT ATP-BINDING PROTEIN POTA"/>
    <property type="match status" value="1"/>
</dbReference>
<reference evidence="5 6" key="1">
    <citation type="submission" date="2018-05" db="EMBL/GenBank/DDBJ databases">
        <title>Genomic Encyclopedia of Archaeal and Bacterial Type Strains, Phase II (KMG-II): from individual species to whole genera.</title>
        <authorList>
            <person name="Goeker M."/>
        </authorList>
    </citation>
    <scope>NUCLEOTIDE SEQUENCE [LARGE SCALE GENOMIC DNA]</scope>
    <source>
        <strain evidence="5 6">DSM 19975</strain>
    </source>
</reference>
<dbReference type="InterPro" id="IPR017871">
    <property type="entry name" value="ABC_transporter-like_CS"/>
</dbReference>
<dbReference type="Proteomes" id="UP000245678">
    <property type="component" value="Unassembled WGS sequence"/>
</dbReference>
<dbReference type="PROSITE" id="PS00211">
    <property type="entry name" value="ABC_TRANSPORTER_1"/>
    <property type="match status" value="1"/>
</dbReference>
<dbReference type="PROSITE" id="PS50893">
    <property type="entry name" value="ABC_TRANSPORTER_2"/>
    <property type="match status" value="1"/>
</dbReference>
<gene>
    <name evidence="5" type="ORF">LX99_02435</name>
</gene>
<organism evidence="5 6">
    <name type="scientific">Mucilaginibacter oryzae</name>
    <dbReference type="NCBI Taxonomy" id="468058"/>
    <lineage>
        <taxon>Bacteria</taxon>
        <taxon>Pseudomonadati</taxon>
        <taxon>Bacteroidota</taxon>
        <taxon>Sphingobacteriia</taxon>
        <taxon>Sphingobacteriales</taxon>
        <taxon>Sphingobacteriaceae</taxon>
        <taxon>Mucilaginibacter</taxon>
    </lineage>
</organism>
<dbReference type="GO" id="GO:0005524">
    <property type="term" value="F:ATP binding"/>
    <property type="evidence" value="ECO:0007669"/>
    <property type="project" value="UniProtKB-KW"/>
</dbReference>
<dbReference type="RefSeq" id="WP_109608120.1">
    <property type="nucleotide sequence ID" value="NZ_QGHA01000004.1"/>
</dbReference>
<feature type="domain" description="ABC transporter" evidence="4">
    <location>
        <begin position="7"/>
        <end position="242"/>
    </location>
</feature>
<evidence type="ECO:0000256" key="1">
    <source>
        <dbReference type="ARBA" id="ARBA00022448"/>
    </source>
</evidence>
<dbReference type="PANTHER" id="PTHR42781">
    <property type="entry name" value="SPERMIDINE/PUTRESCINE IMPORT ATP-BINDING PROTEIN POTA"/>
    <property type="match status" value="1"/>
</dbReference>
<comment type="caution">
    <text evidence="5">The sequence shown here is derived from an EMBL/GenBank/DDBJ whole genome shotgun (WGS) entry which is preliminary data.</text>
</comment>
<dbReference type="InterPro" id="IPR003439">
    <property type="entry name" value="ABC_transporter-like_ATP-bd"/>
</dbReference>
<keyword evidence="2" id="KW-0547">Nucleotide-binding</keyword>
<dbReference type="SMART" id="SM00382">
    <property type="entry name" value="AAA"/>
    <property type="match status" value="1"/>
</dbReference>
<keyword evidence="3" id="KW-0067">ATP-binding</keyword>
<name>A0A316HAP6_9SPHI</name>
<dbReference type="AlphaFoldDB" id="A0A316HAP6"/>
<dbReference type="InterPro" id="IPR003593">
    <property type="entry name" value="AAA+_ATPase"/>
</dbReference>
<keyword evidence="1" id="KW-0813">Transport</keyword>
<sequence>MSDIPFFQAVAVSKIYPGKQQSGLKKTDLTIAPGKITAIIGESGSGKSTLLKLLYGLLSPDEGKVYFKGERIWGPEEKLIPGHDAMKMVTQHTDDLNLFAKVWDNIAAMLPATDLKAKQEKTERVLRQLNMFTMADKRVADLSGGEKQRVAIARAIVTQPAVLFLDEPFNQVDTSFREGLQHDIRQIVKETGITVIMVSHDPAEVLSMADELIVLNKGEIVETGNPKTMYKHPQNLYTAKLLTNCNIFNAAEAHFSGINTGAQYVVIYPEHVKIKLIAPAKNWVVKQVLFKGFYEELILRQGETEMRVLSEEPGMHTEGEQVAVRVDKWLEY</sequence>
<dbReference type="InterPro" id="IPR050093">
    <property type="entry name" value="ABC_SmlMolc_Importer"/>
</dbReference>
<dbReference type="Pfam" id="PF00005">
    <property type="entry name" value="ABC_tran"/>
    <property type="match status" value="1"/>
</dbReference>
<evidence type="ECO:0000313" key="5">
    <source>
        <dbReference type="EMBL" id="PWK77558.1"/>
    </source>
</evidence>
<dbReference type="GO" id="GO:0016887">
    <property type="term" value="F:ATP hydrolysis activity"/>
    <property type="evidence" value="ECO:0007669"/>
    <property type="project" value="InterPro"/>
</dbReference>
<keyword evidence="6" id="KW-1185">Reference proteome</keyword>
<evidence type="ECO:0000313" key="6">
    <source>
        <dbReference type="Proteomes" id="UP000245678"/>
    </source>
</evidence>
<evidence type="ECO:0000256" key="2">
    <source>
        <dbReference type="ARBA" id="ARBA00022741"/>
    </source>
</evidence>
<accession>A0A316HAP6</accession>
<evidence type="ECO:0000259" key="4">
    <source>
        <dbReference type="PROSITE" id="PS50893"/>
    </source>
</evidence>
<dbReference type="Gene3D" id="3.40.50.300">
    <property type="entry name" value="P-loop containing nucleotide triphosphate hydrolases"/>
    <property type="match status" value="1"/>
</dbReference>
<evidence type="ECO:0000256" key="3">
    <source>
        <dbReference type="ARBA" id="ARBA00022840"/>
    </source>
</evidence>
<protein>
    <submittedName>
        <fullName evidence="5">ABC-type Fe3+/spermidine/putrescine transport system ATPase subunit</fullName>
    </submittedName>
</protein>
<dbReference type="SUPFAM" id="SSF52540">
    <property type="entry name" value="P-loop containing nucleoside triphosphate hydrolases"/>
    <property type="match status" value="1"/>
</dbReference>
<proteinExistence type="predicted"/>
<dbReference type="InterPro" id="IPR027417">
    <property type="entry name" value="P-loop_NTPase"/>
</dbReference>
<dbReference type="EMBL" id="QGHA01000004">
    <property type="protein sequence ID" value="PWK77558.1"/>
    <property type="molecule type" value="Genomic_DNA"/>
</dbReference>